<dbReference type="GO" id="GO:0003964">
    <property type="term" value="F:RNA-directed DNA polymerase activity"/>
    <property type="evidence" value="ECO:0007669"/>
    <property type="project" value="UniProtKB-KW"/>
</dbReference>
<proteinExistence type="predicted"/>
<gene>
    <name evidence="1" type="ORF">CTI12_AA330840</name>
</gene>
<reference evidence="1 2" key="1">
    <citation type="journal article" date="2018" name="Mol. Plant">
        <title>The genome of Artemisia annua provides insight into the evolution of Asteraceae family and artemisinin biosynthesis.</title>
        <authorList>
            <person name="Shen Q."/>
            <person name="Zhang L."/>
            <person name="Liao Z."/>
            <person name="Wang S."/>
            <person name="Yan T."/>
            <person name="Shi P."/>
            <person name="Liu M."/>
            <person name="Fu X."/>
            <person name="Pan Q."/>
            <person name="Wang Y."/>
            <person name="Lv Z."/>
            <person name="Lu X."/>
            <person name="Zhang F."/>
            <person name="Jiang W."/>
            <person name="Ma Y."/>
            <person name="Chen M."/>
            <person name="Hao X."/>
            <person name="Li L."/>
            <person name="Tang Y."/>
            <person name="Lv G."/>
            <person name="Zhou Y."/>
            <person name="Sun X."/>
            <person name="Brodelius P.E."/>
            <person name="Rose J.K.C."/>
            <person name="Tang K."/>
        </authorList>
    </citation>
    <scope>NUCLEOTIDE SEQUENCE [LARGE SCALE GENOMIC DNA]</scope>
    <source>
        <strain evidence="2">cv. Huhao1</strain>
        <tissue evidence="1">Leaf</tissue>
    </source>
</reference>
<comment type="caution">
    <text evidence="1">The sequence shown here is derived from an EMBL/GenBank/DDBJ whole genome shotgun (WGS) entry which is preliminary data.</text>
</comment>
<dbReference type="PANTHER" id="PTHR33710:SF71">
    <property type="entry name" value="ENDONUCLEASE_EXONUCLEASE_PHOSPHATASE DOMAIN-CONTAINING PROTEIN"/>
    <property type="match status" value="1"/>
</dbReference>
<keyword evidence="1" id="KW-0548">Nucleotidyltransferase</keyword>
<evidence type="ECO:0000313" key="1">
    <source>
        <dbReference type="EMBL" id="PWA66087.1"/>
    </source>
</evidence>
<dbReference type="OrthoDB" id="1932741at2759"/>
<dbReference type="EMBL" id="PKPP01004105">
    <property type="protein sequence ID" value="PWA66087.1"/>
    <property type="molecule type" value="Genomic_DNA"/>
</dbReference>
<evidence type="ECO:0000313" key="2">
    <source>
        <dbReference type="Proteomes" id="UP000245207"/>
    </source>
</evidence>
<keyword evidence="1" id="KW-0695">RNA-directed DNA polymerase</keyword>
<organism evidence="1 2">
    <name type="scientific">Artemisia annua</name>
    <name type="common">Sweet wormwood</name>
    <dbReference type="NCBI Taxonomy" id="35608"/>
    <lineage>
        <taxon>Eukaryota</taxon>
        <taxon>Viridiplantae</taxon>
        <taxon>Streptophyta</taxon>
        <taxon>Embryophyta</taxon>
        <taxon>Tracheophyta</taxon>
        <taxon>Spermatophyta</taxon>
        <taxon>Magnoliopsida</taxon>
        <taxon>eudicotyledons</taxon>
        <taxon>Gunneridae</taxon>
        <taxon>Pentapetalae</taxon>
        <taxon>asterids</taxon>
        <taxon>campanulids</taxon>
        <taxon>Asterales</taxon>
        <taxon>Asteraceae</taxon>
        <taxon>Asteroideae</taxon>
        <taxon>Anthemideae</taxon>
        <taxon>Artemisiinae</taxon>
        <taxon>Artemisia</taxon>
    </lineage>
</organism>
<protein>
    <submittedName>
        <fullName evidence="1">RNA-directed DNA polymerase, eukaryota, Reverse transcriptase zinc-binding domain protein</fullName>
    </submittedName>
</protein>
<keyword evidence="1" id="KW-0808">Transferase</keyword>
<dbReference type="STRING" id="35608.A0A2U1MXX7"/>
<dbReference type="PANTHER" id="PTHR33710">
    <property type="entry name" value="BNAC02G09200D PROTEIN"/>
    <property type="match status" value="1"/>
</dbReference>
<dbReference type="Proteomes" id="UP000245207">
    <property type="component" value="Unassembled WGS sequence"/>
</dbReference>
<sequence>MLCIVEVIPNREMIYCSIVYAANSGLERRELWKELSCHKTIVDKDSWVLMGDFTMTLSPIEHSTNSSVMNSDMQDFRDMVNEIEVDDICSSDFQLTWTKSLKNPSNSMLKKLDTIMINEEFITRYGLAYRVFLPFLISYHSPSVLSIPNSIPKKPKSFRFSNFVADKDEFIKLAKEEWSMDIQVCLMFRLVKKNL</sequence>
<name>A0A2U1MXX7_ARTAN</name>
<dbReference type="AlphaFoldDB" id="A0A2U1MXX7"/>
<dbReference type="SUPFAM" id="SSF56219">
    <property type="entry name" value="DNase I-like"/>
    <property type="match status" value="1"/>
</dbReference>
<dbReference type="InterPro" id="IPR036691">
    <property type="entry name" value="Endo/exonu/phosph_ase_sf"/>
</dbReference>
<dbReference type="Gene3D" id="3.60.10.10">
    <property type="entry name" value="Endonuclease/exonuclease/phosphatase"/>
    <property type="match status" value="1"/>
</dbReference>
<keyword evidence="2" id="KW-1185">Reference proteome</keyword>
<accession>A0A2U1MXX7</accession>